<reference evidence="4 7" key="1">
    <citation type="submission" date="2016-10" db="EMBL/GenBank/DDBJ databases">
        <authorList>
            <person name="de Groot N.N."/>
        </authorList>
    </citation>
    <scope>NUCLEOTIDE SEQUENCE [LARGE SCALE GENOMIC DNA]</scope>
    <source>
        <strain evidence="4 7">CCM 7361</strain>
    </source>
</reference>
<dbReference type="PANTHER" id="PTHR11487:SF0">
    <property type="entry name" value="S-ACYL FATTY ACID SYNTHASE THIOESTERASE, MEDIUM CHAIN"/>
    <property type="match status" value="1"/>
</dbReference>
<dbReference type="AlphaFoldDB" id="A0A239MM28"/>
<dbReference type="InterPro" id="IPR029058">
    <property type="entry name" value="AB_hydrolase_fold"/>
</dbReference>
<evidence type="ECO:0000259" key="3">
    <source>
        <dbReference type="SMART" id="SM00824"/>
    </source>
</evidence>
<dbReference type="Proteomes" id="UP000199693">
    <property type="component" value="Unassembled WGS sequence"/>
</dbReference>
<dbReference type="Pfam" id="PF00975">
    <property type="entry name" value="Thioesterase"/>
    <property type="match status" value="1"/>
</dbReference>
<keyword evidence="2" id="KW-0378">Hydrolase</keyword>
<proteinExistence type="inferred from homology"/>
<evidence type="ECO:0000256" key="1">
    <source>
        <dbReference type="ARBA" id="ARBA00007169"/>
    </source>
</evidence>
<reference evidence="5 6" key="2">
    <citation type="submission" date="2017-06" db="EMBL/GenBank/DDBJ databases">
        <authorList>
            <person name="Varghese N."/>
            <person name="Submissions S."/>
        </authorList>
    </citation>
    <scope>NUCLEOTIDE SEQUENCE [LARGE SCALE GENOMIC DNA]</scope>
    <source>
        <strain evidence="5 6">RLD-1</strain>
    </source>
</reference>
<dbReference type="GO" id="GO:0008610">
    <property type="term" value="P:lipid biosynthetic process"/>
    <property type="evidence" value="ECO:0007669"/>
    <property type="project" value="TreeGrafter"/>
</dbReference>
<dbReference type="EMBL" id="FZPC01000027">
    <property type="protein sequence ID" value="SNT42889.1"/>
    <property type="molecule type" value="Genomic_DNA"/>
</dbReference>
<dbReference type="GO" id="GO:0016787">
    <property type="term" value="F:hydrolase activity"/>
    <property type="evidence" value="ECO:0007669"/>
    <property type="project" value="UniProtKB-KW"/>
</dbReference>
<dbReference type="InterPro" id="IPR012223">
    <property type="entry name" value="TEII"/>
</dbReference>
<evidence type="ECO:0000313" key="7">
    <source>
        <dbReference type="Proteomes" id="UP000199693"/>
    </source>
</evidence>
<dbReference type="Gene3D" id="3.40.50.1820">
    <property type="entry name" value="alpha/beta hydrolase"/>
    <property type="match status" value="1"/>
</dbReference>
<evidence type="ECO:0000256" key="2">
    <source>
        <dbReference type="ARBA" id="ARBA00022801"/>
    </source>
</evidence>
<sequence>MRQVTESPWLRRFPGLPNPGFRLLCLPHAGGGASFFRDWRRHLEPDVELLAARYPGREERHGEAMATSLEAMAACIADACAGLDECPLALFGHSMGAALAYETALALQARGRAPLHLFVSAHPPPHRQRGGSLHLQTDAALLADVCRQSDGAPSALDDPAVRELFLPALRADYRLIERYRRERVEPLDCPVSLLLGEDDGEVNDGEALAWAAASRCGLDVRRFAGGHFYLRAQRRAVLEHIGGWLASYREPAWQLWP</sequence>
<dbReference type="SUPFAM" id="SSF53474">
    <property type="entry name" value="alpha/beta-Hydrolases"/>
    <property type="match status" value="1"/>
</dbReference>
<organism evidence="4 7">
    <name type="scientific">Pseudomonas delhiensis</name>
    <dbReference type="NCBI Taxonomy" id="366289"/>
    <lineage>
        <taxon>Bacteria</taxon>
        <taxon>Pseudomonadati</taxon>
        <taxon>Pseudomonadota</taxon>
        <taxon>Gammaproteobacteria</taxon>
        <taxon>Pseudomonadales</taxon>
        <taxon>Pseudomonadaceae</taxon>
        <taxon>Pseudomonas</taxon>
    </lineage>
</organism>
<dbReference type="InterPro" id="IPR020802">
    <property type="entry name" value="TesA-like"/>
</dbReference>
<evidence type="ECO:0000313" key="4">
    <source>
        <dbReference type="EMBL" id="SDI22108.1"/>
    </source>
</evidence>
<keyword evidence="6" id="KW-1185">Reference proteome</keyword>
<protein>
    <submittedName>
        <fullName evidence="4">Pyochelin biosynthetic protein PchC</fullName>
    </submittedName>
</protein>
<evidence type="ECO:0000313" key="6">
    <source>
        <dbReference type="Proteomes" id="UP000198309"/>
    </source>
</evidence>
<gene>
    <name evidence="4" type="ORF">SAMN05216189_100373</name>
    <name evidence="5" type="ORF">SAMN06295949_12718</name>
</gene>
<accession>A0A239MM28</accession>
<dbReference type="PANTHER" id="PTHR11487">
    <property type="entry name" value="THIOESTERASE"/>
    <property type="match status" value="1"/>
</dbReference>
<evidence type="ECO:0000313" key="5">
    <source>
        <dbReference type="EMBL" id="SNT42889.1"/>
    </source>
</evidence>
<comment type="similarity">
    <text evidence="1">Belongs to the thioesterase family.</text>
</comment>
<dbReference type="RefSeq" id="WP_089393679.1">
    <property type="nucleotide sequence ID" value="NZ_FNEC01000003.1"/>
</dbReference>
<dbReference type="SMART" id="SM00824">
    <property type="entry name" value="PKS_TE"/>
    <property type="match status" value="1"/>
</dbReference>
<dbReference type="InterPro" id="IPR001031">
    <property type="entry name" value="Thioesterase"/>
</dbReference>
<name>A0A239MM28_9PSED</name>
<feature type="domain" description="Thioesterase TesA-like" evidence="3">
    <location>
        <begin position="24"/>
        <end position="245"/>
    </location>
</feature>
<dbReference type="Proteomes" id="UP000198309">
    <property type="component" value="Unassembled WGS sequence"/>
</dbReference>
<dbReference type="EMBL" id="FNEC01000003">
    <property type="protein sequence ID" value="SDI22108.1"/>
    <property type="molecule type" value="Genomic_DNA"/>
</dbReference>